<dbReference type="AlphaFoldDB" id="A0A1Y2K4Y6"/>
<dbReference type="SUPFAM" id="SSF55347">
    <property type="entry name" value="Glyceraldehyde-3-phosphate dehydrogenase-like, C-terminal domain"/>
    <property type="match status" value="1"/>
</dbReference>
<dbReference type="Gene3D" id="3.30.360.10">
    <property type="entry name" value="Dihydrodipicolinate Reductase, domain 2"/>
    <property type="match status" value="1"/>
</dbReference>
<dbReference type="Gene3D" id="3.40.50.720">
    <property type="entry name" value="NAD(P)-binding Rossmann-like Domain"/>
    <property type="match status" value="1"/>
</dbReference>
<feature type="domain" description="Gfo/Idh/MocA-like oxidoreductase N-terminal" evidence="1">
    <location>
        <begin position="3"/>
        <end position="119"/>
    </location>
</feature>
<dbReference type="InterPro" id="IPR051450">
    <property type="entry name" value="Gfo/Idh/MocA_Oxidoreductases"/>
</dbReference>
<evidence type="ECO:0000259" key="2">
    <source>
        <dbReference type="Pfam" id="PF22725"/>
    </source>
</evidence>
<dbReference type="STRING" id="1434232.MAIT1_03679"/>
<keyword evidence="4" id="KW-1185">Reference proteome</keyword>
<dbReference type="Pfam" id="PF01408">
    <property type="entry name" value="GFO_IDH_MocA"/>
    <property type="match status" value="1"/>
</dbReference>
<sequence length="317" mass="33607">MVNLALIGCGYWGAKYLATLTGLADCRLRWVYNRRTVIAASALPPGARFTTRLADILSDDAVQGAIVATPLASHFEIARALLQAGKDVLVEKPFTATAAQAAALRDLAAERGRICMAGHILLYNPAVDAALAAMQGEADFALRYIHSRRASTGAFRADADVVWNLASHDLYLAHFLAGGAAAVSVNAHGAALVDPGQVDAADVAVRYANGVQALIHVSRVQPGKTRETLLVGARRQIVVDDGPEKSVTAHALDGSHEPLALPVAESMPLANQCRHFVDRIGDRQAPLSDAAAGWENVRQLEAATRALQTGQEQSLMQ</sequence>
<dbReference type="GO" id="GO:0000166">
    <property type="term" value="F:nucleotide binding"/>
    <property type="evidence" value="ECO:0007669"/>
    <property type="project" value="InterPro"/>
</dbReference>
<dbReference type="Proteomes" id="UP000194003">
    <property type="component" value="Unassembled WGS sequence"/>
</dbReference>
<dbReference type="EMBL" id="LVJN01000019">
    <property type="protein sequence ID" value="OSM04064.1"/>
    <property type="molecule type" value="Genomic_DNA"/>
</dbReference>
<evidence type="ECO:0000313" key="3">
    <source>
        <dbReference type="EMBL" id="OSM04064.1"/>
    </source>
</evidence>
<dbReference type="InterPro" id="IPR055170">
    <property type="entry name" value="GFO_IDH_MocA-like_dom"/>
</dbReference>
<evidence type="ECO:0000259" key="1">
    <source>
        <dbReference type="Pfam" id="PF01408"/>
    </source>
</evidence>
<protein>
    <submittedName>
        <fullName evidence="3">Putative oxidoreductase domain-containing protein</fullName>
    </submittedName>
</protein>
<dbReference type="InterPro" id="IPR036291">
    <property type="entry name" value="NAD(P)-bd_dom_sf"/>
</dbReference>
<dbReference type="OrthoDB" id="9800846at2"/>
<dbReference type="SUPFAM" id="SSF51735">
    <property type="entry name" value="NAD(P)-binding Rossmann-fold domains"/>
    <property type="match status" value="1"/>
</dbReference>
<proteinExistence type="predicted"/>
<gene>
    <name evidence="3" type="ORF">MAIT1_03679</name>
</gene>
<dbReference type="Pfam" id="PF22725">
    <property type="entry name" value="GFO_IDH_MocA_C3"/>
    <property type="match status" value="1"/>
</dbReference>
<reference evidence="3 4" key="1">
    <citation type="journal article" date="2016" name="BMC Genomics">
        <title>Combined genomic and structural analyses of a cultured magnetotactic bacterium reveals its niche adaptation to a dynamic environment.</title>
        <authorList>
            <person name="Araujo A.C."/>
            <person name="Morillo V."/>
            <person name="Cypriano J."/>
            <person name="Teixeira L.C."/>
            <person name="Leao P."/>
            <person name="Lyra S."/>
            <person name="Almeida L.G."/>
            <person name="Bazylinski D.A."/>
            <person name="Vasconcellos A.T."/>
            <person name="Abreu F."/>
            <person name="Lins U."/>
        </authorList>
    </citation>
    <scope>NUCLEOTIDE SEQUENCE [LARGE SCALE GENOMIC DNA]</scope>
    <source>
        <strain evidence="3 4">IT-1</strain>
    </source>
</reference>
<dbReference type="InterPro" id="IPR000683">
    <property type="entry name" value="Gfo/Idh/MocA-like_OxRdtase_N"/>
</dbReference>
<evidence type="ECO:0000313" key="4">
    <source>
        <dbReference type="Proteomes" id="UP000194003"/>
    </source>
</evidence>
<accession>A0A1Y2K4Y6</accession>
<feature type="domain" description="GFO/IDH/MocA-like oxidoreductase" evidence="2">
    <location>
        <begin position="158"/>
        <end position="233"/>
    </location>
</feature>
<organism evidence="3 4">
    <name type="scientific">Magnetofaba australis IT-1</name>
    <dbReference type="NCBI Taxonomy" id="1434232"/>
    <lineage>
        <taxon>Bacteria</taxon>
        <taxon>Pseudomonadati</taxon>
        <taxon>Pseudomonadota</taxon>
        <taxon>Magnetococcia</taxon>
        <taxon>Magnetococcales</taxon>
        <taxon>Magnetococcaceae</taxon>
        <taxon>Magnetofaba</taxon>
    </lineage>
</organism>
<dbReference type="PANTHER" id="PTHR43377">
    <property type="entry name" value="BILIVERDIN REDUCTASE A"/>
    <property type="match status" value="1"/>
</dbReference>
<comment type="caution">
    <text evidence="3">The sequence shown here is derived from an EMBL/GenBank/DDBJ whole genome shotgun (WGS) entry which is preliminary data.</text>
</comment>
<name>A0A1Y2K4Y6_9PROT</name>
<dbReference type="PANTHER" id="PTHR43377:SF6">
    <property type="entry name" value="GFO_IDH_MOCA-LIKE OXIDOREDUCTASE N-TERMINAL DOMAIN-CONTAINING PROTEIN"/>
    <property type="match status" value="1"/>
</dbReference>
<dbReference type="RefSeq" id="WP_158089420.1">
    <property type="nucleotide sequence ID" value="NZ_LVJN01000019.1"/>
</dbReference>